<accession>A0AAV5UZB5</accession>
<dbReference type="PANTHER" id="PTHR45640:SF13">
    <property type="entry name" value="HEAT SHOCK PROTEIN 22-RELATED"/>
    <property type="match status" value="1"/>
</dbReference>
<dbReference type="SUPFAM" id="SSF49764">
    <property type="entry name" value="HSP20-like chaperones"/>
    <property type="match status" value="1"/>
</dbReference>
<dbReference type="Proteomes" id="UP001432322">
    <property type="component" value="Unassembled WGS sequence"/>
</dbReference>
<dbReference type="InterPro" id="IPR001436">
    <property type="entry name" value="Alpha-crystallin/sHSP_animal"/>
</dbReference>
<dbReference type="EMBL" id="BTSY01000001">
    <property type="protein sequence ID" value="GMT11094.1"/>
    <property type="molecule type" value="Genomic_DNA"/>
</dbReference>
<dbReference type="InterPro" id="IPR008978">
    <property type="entry name" value="HSP20-like_chaperone"/>
</dbReference>
<evidence type="ECO:0000256" key="3">
    <source>
        <dbReference type="RuleBase" id="RU003616"/>
    </source>
</evidence>
<dbReference type="GO" id="GO:0005737">
    <property type="term" value="C:cytoplasm"/>
    <property type="evidence" value="ECO:0007669"/>
    <property type="project" value="TreeGrafter"/>
</dbReference>
<comment type="similarity">
    <text evidence="2 3">Belongs to the small heat shock protein (HSP20) family.</text>
</comment>
<keyword evidence="6" id="KW-1185">Reference proteome</keyword>
<name>A0AAV5UZB5_9BILA</name>
<organism evidence="5 6">
    <name type="scientific">Pristionchus fissidentatus</name>
    <dbReference type="NCBI Taxonomy" id="1538716"/>
    <lineage>
        <taxon>Eukaryota</taxon>
        <taxon>Metazoa</taxon>
        <taxon>Ecdysozoa</taxon>
        <taxon>Nematoda</taxon>
        <taxon>Chromadorea</taxon>
        <taxon>Rhabditida</taxon>
        <taxon>Rhabditina</taxon>
        <taxon>Diplogasteromorpha</taxon>
        <taxon>Diplogasteroidea</taxon>
        <taxon>Neodiplogasteridae</taxon>
        <taxon>Pristionchus</taxon>
    </lineage>
</organism>
<reference evidence="5" key="1">
    <citation type="submission" date="2023-10" db="EMBL/GenBank/DDBJ databases">
        <title>Genome assembly of Pristionchus species.</title>
        <authorList>
            <person name="Yoshida K."/>
            <person name="Sommer R.J."/>
        </authorList>
    </citation>
    <scope>NUCLEOTIDE SEQUENCE</scope>
    <source>
        <strain evidence="5">RS5133</strain>
    </source>
</reference>
<protein>
    <recommendedName>
        <fullName evidence="4">SHSP domain-containing protein</fullName>
    </recommendedName>
</protein>
<dbReference type="GO" id="GO:0042026">
    <property type="term" value="P:protein refolding"/>
    <property type="evidence" value="ECO:0007669"/>
    <property type="project" value="TreeGrafter"/>
</dbReference>
<sequence>MWVPARFQRPPEAPRETTPIFVSSPHLELPSDDVISALAFCRPIDRHFDVMEREMDRTFRHPFWASPFTSPISSLDLPQLPSLIVTENGTKKFKLEFDVSKFKPDEVQVHTTAKENTLRVEAKHEDDTCNFHFSRVITVPKGTTLAELKCLFSSDGTLTLEAPFVEPVNEKKESIKDTEIPVQHN</sequence>
<proteinExistence type="inferred from homology"/>
<dbReference type="AlphaFoldDB" id="A0AAV5UZB5"/>
<dbReference type="GO" id="GO:0005634">
    <property type="term" value="C:nucleus"/>
    <property type="evidence" value="ECO:0007669"/>
    <property type="project" value="TreeGrafter"/>
</dbReference>
<dbReference type="Gene3D" id="2.60.40.790">
    <property type="match status" value="1"/>
</dbReference>
<feature type="domain" description="SHSP" evidence="4">
    <location>
        <begin position="74"/>
        <end position="183"/>
    </location>
</feature>
<dbReference type="PANTHER" id="PTHR45640">
    <property type="entry name" value="HEAT SHOCK PROTEIN HSP-12.2-RELATED"/>
    <property type="match status" value="1"/>
</dbReference>
<dbReference type="PROSITE" id="PS01031">
    <property type="entry name" value="SHSP"/>
    <property type="match status" value="1"/>
</dbReference>
<evidence type="ECO:0000259" key="4">
    <source>
        <dbReference type="PROSITE" id="PS01031"/>
    </source>
</evidence>
<evidence type="ECO:0000256" key="1">
    <source>
        <dbReference type="ARBA" id="ARBA00023016"/>
    </source>
</evidence>
<dbReference type="InterPro" id="IPR002068">
    <property type="entry name" value="A-crystallin/Hsp20_dom"/>
</dbReference>
<comment type="caution">
    <text evidence="5">The sequence shown here is derived from an EMBL/GenBank/DDBJ whole genome shotgun (WGS) entry which is preliminary data.</text>
</comment>
<evidence type="ECO:0000313" key="5">
    <source>
        <dbReference type="EMBL" id="GMT11094.1"/>
    </source>
</evidence>
<dbReference type="Pfam" id="PF00011">
    <property type="entry name" value="HSP20"/>
    <property type="match status" value="1"/>
</dbReference>
<dbReference type="GO" id="GO:0051082">
    <property type="term" value="F:unfolded protein binding"/>
    <property type="evidence" value="ECO:0007669"/>
    <property type="project" value="TreeGrafter"/>
</dbReference>
<gene>
    <name evidence="5" type="ORF">PFISCL1PPCAC_2391</name>
</gene>
<evidence type="ECO:0000313" key="6">
    <source>
        <dbReference type="Proteomes" id="UP001432322"/>
    </source>
</evidence>
<dbReference type="GO" id="GO:0009408">
    <property type="term" value="P:response to heat"/>
    <property type="evidence" value="ECO:0007669"/>
    <property type="project" value="TreeGrafter"/>
</dbReference>
<keyword evidence="1" id="KW-0346">Stress response</keyword>
<evidence type="ECO:0000256" key="2">
    <source>
        <dbReference type="PROSITE-ProRule" id="PRU00285"/>
    </source>
</evidence>
<dbReference type="CDD" id="cd06526">
    <property type="entry name" value="metazoan_ACD"/>
    <property type="match status" value="1"/>
</dbReference>